<protein>
    <submittedName>
        <fullName evidence="2">Uncharacterized protein</fullName>
    </submittedName>
</protein>
<dbReference type="EMBL" id="LT670818">
    <property type="protein sequence ID" value="SHH06422.1"/>
    <property type="molecule type" value="Genomic_DNA"/>
</dbReference>
<keyword evidence="1" id="KW-1133">Transmembrane helix</keyword>
<name>A0A1M5PXP4_9BRAD</name>
<accession>A0A1M5PXP4</accession>
<proteinExistence type="predicted"/>
<evidence type="ECO:0000313" key="3">
    <source>
        <dbReference type="Proteomes" id="UP000190675"/>
    </source>
</evidence>
<dbReference type="Proteomes" id="UP000190675">
    <property type="component" value="Chromosome I"/>
</dbReference>
<feature type="transmembrane region" description="Helical" evidence="1">
    <location>
        <begin position="15"/>
        <end position="34"/>
    </location>
</feature>
<keyword evidence="1" id="KW-0812">Transmembrane</keyword>
<keyword evidence="1" id="KW-0472">Membrane</keyword>
<gene>
    <name evidence="2" type="ORF">SAMN05444169_5538</name>
</gene>
<sequence length="36" mass="3951">MLKIATPLSEYTMNIFYIIGVIVVVLFVASLLGLHA</sequence>
<dbReference type="AlphaFoldDB" id="A0A1M5PXP4"/>
<evidence type="ECO:0000313" key="2">
    <source>
        <dbReference type="EMBL" id="SHH06422.1"/>
    </source>
</evidence>
<organism evidence="2 3">
    <name type="scientific">Bradyrhizobium erythrophlei</name>
    <dbReference type="NCBI Taxonomy" id="1437360"/>
    <lineage>
        <taxon>Bacteria</taxon>
        <taxon>Pseudomonadati</taxon>
        <taxon>Pseudomonadota</taxon>
        <taxon>Alphaproteobacteria</taxon>
        <taxon>Hyphomicrobiales</taxon>
        <taxon>Nitrobacteraceae</taxon>
        <taxon>Bradyrhizobium</taxon>
    </lineage>
</organism>
<reference evidence="2 3" key="1">
    <citation type="submission" date="2016-11" db="EMBL/GenBank/DDBJ databases">
        <authorList>
            <person name="Jaros S."/>
            <person name="Januszkiewicz K."/>
            <person name="Wedrychowicz H."/>
        </authorList>
    </citation>
    <scope>NUCLEOTIDE SEQUENCE [LARGE SCALE GENOMIC DNA]</scope>
    <source>
        <strain evidence="2 3">GAS242</strain>
    </source>
</reference>
<evidence type="ECO:0000256" key="1">
    <source>
        <dbReference type="SAM" id="Phobius"/>
    </source>
</evidence>